<dbReference type="InterPro" id="IPR029057">
    <property type="entry name" value="PRTase-like"/>
</dbReference>
<dbReference type="SUPFAM" id="SSF53271">
    <property type="entry name" value="PRTase-like"/>
    <property type="match status" value="1"/>
</dbReference>
<feature type="domain" description="Phosphoribosyltransferase" evidence="2">
    <location>
        <begin position="190"/>
        <end position="243"/>
    </location>
</feature>
<dbReference type="AlphaFoldDB" id="A0A0G1EDL9"/>
<dbReference type="Proteomes" id="UP000033867">
    <property type="component" value="Unassembled WGS sequence"/>
</dbReference>
<dbReference type="GO" id="GO:0016757">
    <property type="term" value="F:glycosyltransferase activity"/>
    <property type="evidence" value="ECO:0007669"/>
    <property type="project" value="UniProtKB-KW"/>
</dbReference>
<accession>A0A0G1EDL9</accession>
<dbReference type="Gene3D" id="3.40.50.2020">
    <property type="match status" value="1"/>
</dbReference>
<name>A0A0G1EDL9_9BACT</name>
<evidence type="ECO:0000313" key="4">
    <source>
        <dbReference type="EMBL" id="KKS72603.1"/>
    </source>
</evidence>
<protein>
    <submittedName>
        <fullName evidence="4">Phosphoribosyltransferase</fullName>
    </submittedName>
</protein>
<dbReference type="PANTHER" id="PTHR47505:SF1">
    <property type="entry name" value="DNA UTILIZATION PROTEIN YHGH"/>
    <property type="match status" value="1"/>
</dbReference>
<comment type="caution">
    <text evidence="4">The sequence shown here is derived from an EMBL/GenBank/DDBJ whole genome shotgun (WGS) entry which is preliminary data.</text>
</comment>
<dbReference type="PANTHER" id="PTHR47505">
    <property type="entry name" value="DNA UTILIZATION PROTEIN YHGH"/>
    <property type="match status" value="1"/>
</dbReference>
<evidence type="ECO:0000259" key="3">
    <source>
        <dbReference type="Pfam" id="PF18912"/>
    </source>
</evidence>
<evidence type="ECO:0000313" key="5">
    <source>
        <dbReference type="Proteomes" id="UP000033867"/>
    </source>
</evidence>
<evidence type="ECO:0000259" key="2">
    <source>
        <dbReference type="Pfam" id="PF00156"/>
    </source>
</evidence>
<dbReference type="EMBL" id="LCEK01000006">
    <property type="protein sequence ID" value="KKS72603.1"/>
    <property type="molecule type" value="Genomic_DNA"/>
</dbReference>
<organism evidence="4 5">
    <name type="scientific">Candidatus Magasanikbacteria bacterium GW2011_GWE2_42_7</name>
    <dbReference type="NCBI Taxonomy" id="1619052"/>
    <lineage>
        <taxon>Bacteria</taxon>
        <taxon>Candidatus Magasanikiibacteriota</taxon>
    </lineage>
</organism>
<dbReference type="InterPro" id="IPR044005">
    <property type="entry name" value="DZR_2"/>
</dbReference>
<dbReference type="PATRIC" id="fig|1619052.3.peg.170"/>
<gene>
    <name evidence="4" type="ORF">UV42_C0006G0003</name>
</gene>
<dbReference type="Pfam" id="PF00156">
    <property type="entry name" value="Pribosyltran"/>
    <property type="match status" value="1"/>
</dbReference>
<proteinExistence type="inferred from homology"/>
<dbReference type="Pfam" id="PF18912">
    <property type="entry name" value="DZR_2"/>
    <property type="match status" value="1"/>
</dbReference>
<dbReference type="InterPro" id="IPR000836">
    <property type="entry name" value="PRTase_dom"/>
</dbReference>
<comment type="similarity">
    <text evidence="1">Belongs to the ComF/GntX family.</text>
</comment>
<reference evidence="4 5" key="1">
    <citation type="journal article" date="2015" name="Nature">
        <title>rRNA introns, odd ribosomes, and small enigmatic genomes across a large radiation of phyla.</title>
        <authorList>
            <person name="Brown C.T."/>
            <person name="Hug L.A."/>
            <person name="Thomas B.C."/>
            <person name="Sharon I."/>
            <person name="Castelle C.J."/>
            <person name="Singh A."/>
            <person name="Wilkins M.J."/>
            <person name="Williams K.H."/>
            <person name="Banfield J.F."/>
        </authorList>
    </citation>
    <scope>NUCLEOTIDE SEQUENCE [LARGE SCALE GENOMIC DNA]</scope>
</reference>
<keyword evidence="4" id="KW-0328">Glycosyltransferase</keyword>
<dbReference type="InterPro" id="IPR051910">
    <property type="entry name" value="ComF/GntX_DNA_util-trans"/>
</dbReference>
<sequence>MACIGNDMSVHREVIHTVKEYLFPVFCLSCDKEGTWVCEDCFSRIDITSQLFCPLCHEKTSAGEVCDACTSQQKTSYLSRHVATTVYKESALIGTIIHTLKYDFADDVLHSIEHMLETWFETCAPVFSDIDMIIPVPLHKKRFAERGFNQAFLIGNILAKHSSIPIQEKLLIRKRDTPHQANLDRKGRLSNVVDAFRVKALEAIDGKSILLVDDVYTTGATMQTCAEVLLKGGAKEVHGWTLARG</sequence>
<dbReference type="CDD" id="cd06223">
    <property type="entry name" value="PRTases_typeI"/>
    <property type="match status" value="1"/>
</dbReference>
<keyword evidence="4" id="KW-0808">Transferase</keyword>
<feature type="domain" description="Double zinc ribbon" evidence="3">
    <location>
        <begin position="20"/>
        <end position="69"/>
    </location>
</feature>
<evidence type="ECO:0000256" key="1">
    <source>
        <dbReference type="ARBA" id="ARBA00008007"/>
    </source>
</evidence>